<evidence type="ECO:0000256" key="11">
    <source>
        <dbReference type="SAM" id="Phobius"/>
    </source>
</evidence>
<keyword evidence="8 10" id="KW-0482">Metalloprotease</keyword>
<evidence type="ECO:0000256" key="4">
    <source>
        <dbReference type="ARBA" id="ARBA00022723"/>
    </source>
</evidence>
<evidence type="ECO:0000256" key="6">
    <source>
        <dbReference type="ARBA" id="ARBA00022833"/>
    </source>
</evidence>
<feature type="domain" description="Peptidase M48" evidence="12">
    <location>
        <begin position="83"/>
        <end position="305"/>
    </location>
</feature>
<evidence type="ECO:0000256" key="7">
    <source>
        <dbReference type="ARBA" id="ARBA00022989"/>
    </source>
</evidence>
<dbReference type="GO" id="GO:0008237">
    <property type="term" value="F:metallopeptidase activity"/>
    <property type="evidence" value="ECO:0007669"/>
    <property type="project" value="UniProtKB-KW"/>
</dbReference>
<evidence type="ECO:0000256" key="5">
    <source>
        <dbReference type="ARBA" id="ARBA00022801"/>
    </source>
</evidence>
<dbReference type="InterPro" id="IPR001915">
    <property type="entry name" value="Peptidase_M48"/>
</dbReference>
<accession>A0ABS5KUP2</accession>
<evidence type="ECO:0000256" key="3">
    <source>
        <dbReference type="ARBA" id="ARBA00022692"/>
    </source>
</evidence>
<keyword evidence="3 11" id="KW-0812">Transmembrane</keyword>
<reference evidence="13 14" key="1">
    <citation type="submission" date="2020-02" db="EMBL/GenBank/DDBJ databases">
        <title>Acidophilic actinobacteria isolated from forest soil.</title>
        <authorList>
            <person name="Golinska P."/>
        </authorList>
    </citation>
    <scope>NUCLEOTIDE SEQUENCE [LARGE SCALE GENOMIC DNA]</scope>
    <source>
        <strain evidence="13 14">NL8</strain>
    </source>
</reference>
<protein>
    <submittedName>
        <fullName evidence="13">M48 family metalloprotease</fullName>
        <ecNumber evidence="13">3.4.24.-</ecNumber>
    </submittedName>
</protein>
<evidence type="ECO:0000313" key="13">
    <source>
        <dbReference type="EMBL" id="MBS2549720.1"/>
    </source>
</evidence>
<dbReference type="EC" id="3.4.24.-" evidence="13"/>
<dbReference type="Proteomes" id="UP000730482">
    <property type="component" value="Unassembled WGS sequence"/>
</dbReference>
<evidence type="ECO:0000256" key="8">
    <source>
        <dbReference type="ARBA" id="ARBA00023049"/>
    </source>
</evidence>
<dbReference type="PANTHER" id="PTHR43221:SF2">
    <property type="entry name" value="PROTEASE HTPX HOMOLOG"/>
    <property type="match status" value="1"/>
</dbReference>
<feature type="transmembrane region" description="Helical" evidence="11">
    <location>
        <begin position="20"/>
        <end position="43"/>
    </location>
</feature>
<name>A0ABS5KUP2_9ACTN</name>
<keyword evidence="9 11" id="KW-0472">Membrane</keyword>
<keyword evidence="14" id="KW-1185">Reference proteome</keyword>
<feature type="transmembrane region" description="Helical" evidence="11">
    <location>
        <begin position="193"/>
        <end position="217"/>
    </location>
</feature>
<evidence type="ECO:0000256" key="9">
    <source>
        <dbReference type="ARBA" id="ARBA00023136"/>
    </source>
</evidence>
<dbReference type="CDD" id="cd07327">
    <property type="entry name" value="M48B_HtpX_like"/>
    <property type="match status" value="1"/>
</dbReference>
<gene>
    <name evidence="13" type="ORF">KGQ19_22915</name>
</gene>
<keyword evidence="4" id="KW-0479">Metal-binding</keyword>
<evidence type="ECO:0000256" key="1">
    <source>
        <dbReference type="ARBA" id="ARBA00022475"/>
    </source>
</evidence>
<keyword evidence="5 10" id="KW-0378">Hydrolase</keyword>
<organism evidence="13 14">
    <name type="scientific">Catenulispora pinistramenti</name>
    <dbReference type="NCBI Taxonomy" id="2705254"/>
    <lineage>
        <taxon>Bacteria</taxon>
        <taxon>Bacillati</taxon>
        <taxon>Actinomycetota</taxon>
        <taxon>Actinomycetes</taxon>
        <taxon>Catenulisporales</taxon>
        <taxon>Catenulisporaceae</taxon>
        <taxon>Catenulispora</taxon>
    </lineage>
</organism>
<dbReference type="PANTHER" id="PTHR43221">
    <property type="entry name" value="PROTEASE HTPX"/>
    <property type="match status" value="1"/>
</dbReference>
<sequence length="314" mass="33289">MSSSLSDRRTAARFRADRNLSTRMLSVMVLLAAVYGAAIFLMIRFMGRAWPLGLALVVAFAVFQILTSGKVAMRTMGARVVTPAEEPELHAVIDRLCALSGMKKPAVAVAESPIPNACAVGRSKGDATLCVTRGLLDTLEPPELEGVIAHELSHVQHGDAAVMTVAAFVGVLAGLVARVGLRFIYIGGRARGLWHIIVAAIGLIALAAATWFVSLVLTRSLSRYREFAADRSAAQLTGNPSALASALSKVEAKVHAGSGIPLNDLRKAGALNAFYFAPVTSAKTTAHHLLSTHPTTQARLDRLVKMSEQMSKNG</sequence>
<keyword evidence="1" id="KW-1003">Cell membrane</keyword>
<dbReference type="EMBL" id="JAAFYZ010000080">
    <property type="protein sequence ID" value="MBS2549720.1"/>
    <property type="molecule type" value="Genomic_DNA"/>
</dbReference>
<dbReference type="Gene3D" id="3.30.2010.10">
    <property type="entry name" value="Metalloproteases ('zincins'), catalytic domain"/>
    <property type="match status" value="1"/>
</dbReference>
<dbReference type="RefSeq" id="WP_212011278.1">
    <property type="nucleotide sequence ID" value="NZ_JAAFYZ010000080.1"/>
</dbReference>
<keyword evidence="6 10" id="KW-0862">Zinc</keyword>
<evidence type="ECO:0000259" key="12">
    <source>
        <dbReference type="Pfam" id="PF01435"/>
    </source>
</evidence>
<proteinExistence type="inferred from homology"/>
<evidence type="ECO:0000256" key="2">
    <source>
        <dbReference type="ARBA" id="ARBA00022670"/>
    </source>
</evidence>
<dbReference type="Pfam" id="PF01435">
    <property type="entry name" value="Peptidase_M48"/>
    <property type="match status" value="1"/>
</dbReference>
<comment type="caution">
    <text evidence="13">The sequence shown here is derived from an EMBL/GenBank/DDBJ whole genome shotgun (WGS) entry which is preliminary data.</text>
</comment>
<keyword evidence="2 10" id="KW-0645">Protease</keyword>
<evidence type="ECO:0000313" key="14">
    <source>
        <dbReference type="Proteomes" id="UP000730482"/>
    </source>
</evidence>
<comment type="cofactor">
    <cofactor evidence="10">
        <name>Zn(2+)</name>
        <dbReference type="ChEBI" id="CHEBI:29105"/>
    </cofactor>
    <text evidence="10">Binds 1 zinc ion per subunit.</text>
</comment>
<evidence type="ECO:0000256" key="10">
    <source>
        <dbReference type="RuleBase" id="RU003983"/>
    </source>
</evidence>
<comment type="similarity">
    <text evidence="10">Belongs to the peptidase M48 family.</text>
</comment>
<dbReference type="InterPro" id="IPR050083">
    <property type="entry name" value="HtpX_protease"/>
</dbReference>
<keyword evidence="7 11" id="KW-1133">Transmembrane helix</keyword>
<feature type="transmembrane region" description="Helical" evidence="11">
    <location>
        <begin position="49"/>
        <end position="66"/>
    </location>
</feature>
<feature type="transmembrane region" description="Helical" evidence="11">
    <location>
        <begin position="160"/>
        <end position="181"/>
    </location>
</feature>